<feature type="region of interest" description="Disordered" evidence="2">
    <location>
        <begin position="88"/>
        <end position="107"/>
    </location>
</feature>
<feature type="region of interest" description="Disordered" evidence="2">
    <location>
        <begin position="422"/>
        <end position="457"/>
    </location>
</feature>
<evidence type="ECO:0000313" key="4">
    <source>
        <dbReference type="EMBL" id="CAE2273927.1"/>
    </source>
</evidence>
<evidence type="ECO:0000259" key="3">
    <source>
        <dbReference type="Pfam" id="PF20434"/>
    </source>
</evidence>
<dbReference type="PANTHER" id="PTHR48081:SF33">
    <property type="entry name" value="KYNURENINE FORMAMIDASE"/>
    <property type="match status" value="1"/>
</dbReference>
<protein>
    <recommendedName>
        <fullName evidence="3">BD-FAE-like domain-containing protein</fullName>
    </recommendedName>
</protein>
<dbReference type="Pfam" id="PF20434">
    <property type="entry name" value="BD-FAE"/>
    <property type="match status" value="1"/>
</dbReference>
<feature type="region of interest" description="Disordered" evidence="2">
    <location>
        <begin position="215"/>
        <end position="248"/>
    </location>
</feature>
<feature type="compositionally biased region" description="Polar residues" evidence="2">
    <location>
        <begin position="44"/>
        <end position="53"/>
    </location>
</feature>
<dbReference type="InterPro" id="IPR049492">
    <property type="entry name" value="BD-FAE-like_dom"/>
</dbReference>
<dbReference type="InterPro" id="IPR050300">
    <property type="entry name" value="GDXG_lipolytic_enzyme"/>
</dbReference>
<dbReference type="EMBL" id="HBKQ01048787">
    <property type="protein sequence ID" value="CAE2273927.1"/>
    <property type="molecule type" value="Transcribed_RNA"/>
</dbReference>
<feature type="region of interest" description="Disordered" evidence="2">
    <location>
        <begin position="1"/>
        <end position="60"/>
    </location>
</feature>
<feature type="compositionally biased region" description="Basic residues" evidence="2">
    <location>
        <begin position="422"/>
        <end position="439"/>
    </location>
</feature>
<keyword evidence="1" id="KW-0378">Hydrolase</keyword>
<proteinExistence type="predicted"/>
<gene>
    <name evidence="4" type="ORF">OAUR00152_LOCUS33706</name>
</gene>
<dbReference type="InterPro" id="IPR029058">
    <property type="entry name" value="AB_hydrolase_fold"/>
</dbReference>
<accession>A0A7S4JTJ8</accession>
<sequence length="588" mass="63972">MPPRHSPPGEEEGEDPSSNNNPPDGDGDGDGDIAAGGDGDGDKQPSSPRAVSSSEEDTILTVVDDDCASASLLSPLLPPSKTLREEIAPGAEDEDDDDEEDVDDDETEAEADCLRRCHFSLRYHLALIFRLTPQLLRFLLCGTPRWMFKLMRLVSFVVCLLPAFVRFAWYYWISGDRVVSSYKCVFSSVGGGGMVNGTTSRGTSRHLADVYGSRTPAPAPAENADGERNDGDDDGDGNGDGNGNEEESPPLKPVVIFLTGGAWIIGYKMWGALLARALVPFGVLVIIPDYRNFPQTNVAGMVADVDESIQWTLDNCRRYGGDPDKVVLVGQSAGAHLGSCAVTIKCLLELDPAARATYPLATTYSPKSIRGFIPMSGPYDIVQMQPHLHKHGLDKNLVRAIFGGGGDNNKLERYSPVHIAKKCAKASQRNRNRNRKQGKGKTDGEGGGDAPTMEELLPPTKLIHGTIDKTVPWRECEDFASALLSACSTNGRKKDADGDADADASLGGATTTRRISTLLYEGWSHTDPILEGPMIGDQRFHREVYDRVKQWTGRDEAGMMGEFDDDHPVCRRMCPTVLVWLGRIFNPF</sequence>
<dbReference type="PANTHER" id="PTHR48081">
    <property type="entry name" value="AB HYDROLASE SUPERFAMILY PROTEIN C4A8.06C"/>
    <property type="match status" value="1"/>
</dbReference>
<dbReference type="SUPFAM" id="SSF53474">
    <property type="entry name" value="alpha/beta-Hydrolases"/>
    <property type="match status" value="1"/>
</dbReference>
<organism evidence="4">
    <name type="scientific">Odontella aurita</name>
    <dbReference type="NCBI Taxonomy" id="265563"/>
    <lineage>
        <taxon>Eukaryota</taxon>
        <taxon>Sar</taxon>
        <taxon>Stramenopiles</taxon>
        <taxon>Ochrophyta</taxon>
        <taxon>Bacillariophyta</taxon>
        <taxon>Mediophyceae</taxon>
        <taxon>Biddulphiophycidae</taxon>
        <taxon>Eupodiscales</taxon>
        <taxon>Odontellaceae</taxon>
        <taxon>Odontella</taxon>
    </lineage>
</organism>
<feature type="domain" description="BD-FAE-like" evidence="3">
    <location>
        <begin position="252"/>
        <end position="418"/>
    </location>
</feature>
<dbReference type="Gene3D" id="3.40.50.1820">
    <property type="entry name" value="alpha/beta hydrolase"/>
    <property type="match status" value="1"/>
</dbReference>
<dbReference type="AlphaFoldDB" id="A0A7S4JTJ8"/>
<evidence type="ECO:0000256" key="2">
    <source>
        <dbReference type="SAM" id="MobiDB-lite"/>
    </source>
</evidence>
<feature type="compositionally biased region" description="Acidic residues" evidence="2">
    <location>
        <begin position="230"/>
        <end position="248"/>
    </location>
</feature>
<dbReference type="GO" id="GO:0016787">
    <property type="term" value="F:hydrolase activity"/>
    <property type="evidence" value="ECO:0007669"/>
    <property type="project" value="UniProtKB-KW"/>
</dbReference>
<feature type="compositionally biased region" description="Acidic residues" evidence="2">
    <location>
        <begin position="91"/>
        <end position="107"/>
    </location>
</feature>
<evidence type="ECO:0000256" key="1">
    <source>
        <dbReference type="ARBA" id="ARBA00022801"/>
    </source>
</evidence>
<name>A0A7S4JTJ8_9STRA</name>
<reference evidence="4" key="1">
    <citation type="submission" date="2021-01" db="EMBL/GenBank/DDBJ databases">
        <authorList>
            <person name="Corre E."/>
            <person name="Pelletier E."/>
            <person name="Niang G."/>
            <person name="Scheremetjew M."/>
            <person name="Finn R."/>
            <person name="Kale V."/>
            <person name="Holt S."/>
            <person name="Cochrane G."/>
            <person name="Meng A."/>
            <person name="Brown T."/>
            <person name="Cohen L."/>
        </authorList>
    </citation>
    <scope>NUCLEOTIDE SEQUENCE</scope>
    <source>
        <strain evidence="4">Isolate 1302-5</strain>
    </source>
</reference>